<dbReference type="GO" id="GO:0006811">
    <property type="term" value="P:monoatomic ion transport"/>
    <property type="evidence" value="ECO:0007669"/>
    <property type="project" value="InterPro"/>
</dbReference>
<evidence type="ECO:0000256" key="1">
    <source>
        <dbReference type="SAM" id="Phobius"/>
    </source>
</evidence>
<dbReference type="EMBL" id="KZ353075">
    <property type="protein sequence ID" value="PIO61749.1"/>
    <property type="molecule type" value="Genomic_DNA"/>
</dbReference>
<accession>A0A2G9TUP4</accession>
<name>A0A2G9TUP4_TELCI</name>
<keyword evidence="1" id="KW-1133">Transmembrane helix</keyword>
<evidence type="ECO:0000313" key="3">
    <source>
        <dbReference type="Proteomes" id="UP000230423"/>
    </source>
</evidence>
<dbReference type="GO" id="GO:0016020">
    <property type="term" value="C:membrane"/>
    <property type="evidence" value="ECO:0007669"/>
    <property type="project" value="InterPro"/>
</dbReference>
<dbReference type="SUPFAM" id="SSF90112">
    <property type="entry name" value="Neurotransmitter-gated ion-channel transmembrane pore"/>
    <property type="match status" value="1"/>
</dbReference>
<protein>
    <submittedName>
        <fullName evidence="2">Uncharacterized protein</fullName>
    </submittedName>
</protein>
<dbReference type="AlphaFoldDB" id="A0A2G9TUP4"/>
<sequence>MAFYLPADSAENISLTINLLLALVVFLLLVSKDDHHQNCSKWRKISKKLSLKRKRNERVQESCLGDQNANKETHAARISREMKTTVEAIAYIAEHMKGEMNDKKLAGERWFLQLERDANPDDDAKAALEVWLRVVIRQLNAKYMNSTEELLTTPATF</sequence>
<gene>
    <name evidence="2" type="ORF">TELCIR_16716</name>
</gene>
<reference evidence="2 3" key="1">
    <citation type="submission" date="2015-09" db="EMBL/GenBank/DDBJ databases">
        <title>Draft genome of the parasitic nematode Teladorsagia circumcincta isolate WARC Sus (inbred).</title>
        <authorList>
            <person name="Mitreva M."/>
        </authorList>
    </citation>
    <scope>NUCLEOTIDE SEQUENCE [LARGE SCALE GENOMIC DNA]</scope>
    <source>
        <strain evidence="2 3">S</strain>
    </source>
</reference>
<feature type="transmembrane region" description="Helical" evidence="1">
    <location>
        <begin position="12"/>
        <end position="31"/>
    </location>
</feature>
<keyword evidence="1" id="KW-0812">Transmembrane</keyword>
<dbReference type="InterPro" id="IPR036719">
    <property type="entry name" value="Neuro-gated_channel_TM_sf"/>
</dbReference>
<keyword evidence="3" id="KW-1185">Reference proteome</keyword>
<organism evidence="2 3">
    <name type="scientific">Teladorsagia circumcincta</name>
    <name type="common">Brown stomach worm</name>
    <name type="synonym">Ostertagia circumcincta</name>
    <dbReference type="NCBI Taxonomy" id="45464"/>
    <lineage>
        <taxon>Eukaryota</taxon>
        <taxon>Metazoa</taxon>
        <taxon>Ecdysozoa</taxon>
        <taxon>Nematoda</taxon>
        <taxon>Chromadorea</taxon>
        <taxon>Rhabditida</taxon>
        <taxon>Rhabditina</taxon>
        <taxon>Rhabditomorpha</taxon>
        <taxon>Strongyloidea</taxon>
        <taxon>Trichostrongylidae</taxon>
        <taxon>Teladorsagia</taxon>
    </lineage>
</organism>
<evidence type="ECO:0000313" key="2">
    <source>
        <dbReference type="EMBL" id="PIO61749.1"/>
    </source>
</evidence>
<dbReference type="InterPro" id="IPR038050">
    <property type="entry name" value="Neuro_actylchol_rec"/>
</dbReference>
<proteinExistence type="predicted"/>
<dbReference type="Proteomes" id="UP000230423">
    <property type="component" value="Unassembled WGS sequence"/>
</dbReference>
<keyword evidence="1" id="KW-0472">Membrane</keyword>
<dbReference type="Gene3D" id="1.20.58.390">
    <property type="entry name" value="Neurotransmitter-gated ion-channel transmembrane domain"/>
    <property type="match status" value="1"/>
</dbReference>